<name>A0A502FUV0_9PROT</name>
<protein>
    <submittedName>
        <fullName evidence="1">Uncharacterized protein</fullName>
    </submittedName>
</protein>
<gene>
    <name evidence="1" type="ORF">EAH89_17145</name>
</gene>
<dbReference type="OrthoDB" id="8456617at2"/>
<organism evidence="1 2">
    <name type="scientific">Muricoccus nepalensis</name>
    <dbReference type="NCBI Taxonomy" id="1854500"/>
    <lineage>
        <taxon>Bacteria</taxon>
        <taxon>Pseudomonadati</taxon>
        <taxon>Pseudomonadota</taxon>
        <taxon>Alphaproteobacteria</taxon>
        <taxon>Acetobacterales</taxon>
        <taxon>Roseomonadaceae</taxon>
        <taxon>Muricoccus</taxon>
    </lineage>
</organism>
<evidence type="ECO:0000313" key="1">
    <source>
        <dbReference type="EMBL" id="TPG53245.1"/>
    </source>
</evidence>
<dbReference type="EMBL" id="RCZP01000018">
    <property type="protein sequence ID" value="TPG53245.1"/>
    <property type="molecule type" value="Genomic_DNA"/>
</dbReference>
<dbReference type="Proteomes" id="UP000317078">
    <property type="component" value="Unassembled WGS sequence"/>
</dbReference>
<sequence>MSDLFPEALPDLAAQVKEVRREIAQRERAYPRFVSNGMLSQAAADRQMTVMRAVLHTLTDLQNQGGT</sequence>
<proteinExistence type="predicted"/>
<comment type="caution">
    <text evidence="1">The sequence shown here is derived from an EMBL/GenBank/DDBJ whole genome shotgun (WGS) entry which is preliminary data.</text>
</comment>
<keyword evidence="2" id="KW-1185">Reference proteome</keyword>
<reference evidence="1 2" key="1">
    <citation type="journal article" date="2019" name="Environ. Microbiol.">
        <title>Species interactions and distinct microbial communities in high Arctic permafrost affected cryosols are associated with the CH4 and CO2 gas fluxes.</title>
        <authorList>
            <person name="Altshuler I."/>
            <person name="Hamel J."/>
            <person name="Turney S."/>
            <person name="Magnuson E."/>
            <person name="Levesque R."/>
            <person name="Greer C."/>
            <person name="Whyte L.G."/>
        </authorList>
    </citation>
    <scope>NUCLEOTIDE SEQUENCE [LARGE SCALE GENOMIC DNA]</scope>
    <source>
        <strain evidence="1 2">S9.3B</strain>
    </source>
</reference>
<dbReference type="RefSeq" id="WP_140884947.1">
    <property type="nucleotide sequence ID" value="NZ_RCZP01000018.1"/>
</dbReference>
<dbReference type="AlphaFoldDB" id="A0A502FUV0"/>
<accession>A0A502FUV0</accession>
<evidence type="ECO:0000313" key="2">
    <source>
        <dbReference type="Proteomes" id="UP000317078"/>
    </source>
</evidence>